<keyword evidence="3" id="KW-0813">Transport</keyword>
<dbReference type="STRING" id="418459.E3JUL1"/>
<keyword evidence="6 7" id="KW-0175">Coiled coil</keyword>
<dbReference type="OrthoDB" id="10259024at2759"/>
<evidence type="ECO:0000313" key="10">
    <source>
        <dbReference type="EMBL" id="EFP75736.2"/>
    </source>
</evidence>
<dbReference type="InterPro" id="IPR012501">
    <property type="entry name" value="Vps54_C"/>
</dbReference>
<feature type="compositionally biased region" description="Low complexity" evidence="8">
    <location>
        <begin position="1226"/>
        <end position="1258"/>
    </location>
</feature>
<dbReference type="Pfam" id="PF07928">
    <property type="entry name" value="Vps54"/>
    <property type="match status" value="1"/>
</dbReference>
<reference evidence="11" key="2">
    <citation type="journal article" date="2011" name="Proc. Natl. Acad. Sci. U.S.A.">
        <title>Obligate biotrophy features unraveled by the genomic analysis of rust fungi.</title>
        <authorList>
            <person name="Duplessis S."/>
            <person name="Cuomo C.A."/>
            <person name="Lin Y.-C."/>
            <person name="Aerts A."/>
            <person name="Tisserant E."/>
            <person name="Veneault-Fourrey C."/>
            <person name="Joly D.L."/>
            <person name="Hacquard S."/>
            <person name="Amselem J."/>
            <person name="Cantarel B.L."/>
            <person name="Chiu R."/>
            <person name="Coutinho P.M."/>
            <person name="Feau N."/>
            <person name="Field M."/>
            <person name="Frey P."/>
            <person name="Gelhaye E."/>
            <person name="Goldberg J."/>
            <person name="Grabherr M.G."/>
            <person name="Kodira C.D."/>
            <person name="Kohler A."/>
            <person name="Kuees U."/>
            <person name="Lindquist E.A."/>
            <person name="Lucas S.M."/>
            <person name="Mago R."/>
            <person name="Mauceli E."/>
            <person name="Morin E."/>
            <person name="Murat C."/>
            <person name="Pangilinan J.L."/>
            <person name="Park R."/>
            <person name="Pearson M."/>
            <person name="Quesneville H."/>
            <person name="Rouhier N."/>
            <person name="Sakthikumar S."/>
            <person name="Salamov A.A."/>
            <person name="Schmutz J."/>
            <person name="Selles B."/>
            <person name="Shapiro H."/>
            <person name="Tanguay P."/>
            <person name="Tuskan G.A."/>
            <person name="Henrissat B."/>
            <person name="Van de Peer Y."/>
            <person name="Rouze P."/>
            <person name="Ellis J.G."/>
            <person name="Dodds P.N."/>
            <person name="Schein J.E."/>
            <person name="Zhong S."/>
            <person name="Hamelin R.C."/>
            <person name="Grigoriev I.V."/>
            <person name="Szabo L.J."/>
            <person name="Martin F."/>
        </authorList>
    </citation>
    <scope>NUCLEOTIDE SEQUENCE [LARGE SCALE GENOMIC DNA]</scope>
    <source>
        <strain evidence="11">CRL 75-36-700-3 / race SCCL</strain>
    </source>
</reference>
<dbReference type="GO" id="GO:0000938">
    <property type="term" value="C:GARP complex"/>
    <property type="evidence" value="ECO:0000318"/>
    <property type="project" value="GO_Central"/>
</dbReference>
<evidence type="ECO:0000256" key="6">
    <source>
        <dbReference type="ARBA" id="ARBA00023054"/>
    </source>
</evidence>
<proteinExistence type="inferred from homology"/>
<evidence type="ECO:0000256" key="8">
    <source>
        <dbReference type="SAM" id="MobiDB-lite"/>
    </source>
</evidence>
<comment type="subcellular location">
    <subcellularLocation>
        <location evidence="1">Golgi apparatus</location>
        <location evidence="1">trans-Golgi network</location>
    </subcellularLocation>
</comment>
<gene>
    <name evidence="10" type="ORF">PGTG_01067</name>
</gene>
<dbReference type="RefSeq" id="XP_003320155.2">
    <property type="nucleotide sequence ID" value="XM_003320107.2"/>
</dbReference>
<feature type="compositionally biased region" description="Pro residues" evidence="8">
    <location>
        <begin position="1600"/>
        <end position="1618"/>
    </location>
</feature>
<feature type="compositionally biased region" description="Low complexity" evidence="8">
    <location>
        <begin position="172"/>
        <end position="182"/>
    </location>
</feature>
<evidence type="ECO:0000256" key="7">
    <source>
        <dbReference type="SAM" id="Coils"/>
    </source>
</evidence>
<dbReference type="GO" id="GO:0019905">
    <property type="term" value="F:syntaxin binding"/>
    <property type="evidence" value="ECO:0000318"/>
    <property type="project" value="GO_Central"/>
</dbReference>
<feature type="region of interest" description="Disordered" evidence="8">
    <location>
        <begin position="619"/>
        <end position="643"/>
    </location>
</feature>
<keyword evidence="4" id="KW-0653">Protein transport</keyword>
<feature type="compositionally biased region" description="Low complexity" evidence="8">
    <location>
        <begin position="211"/>
        <end position="226"/>
    </location>
</feature>
<dbReference type="VEuPathDB" id="FungiDB:PGTG_01067"/>
<feature type="compositionally biased region" description="Low complexity" evidence="8">
    <location>
        <begin position="234"/>
        <end position="245"/>
    </location>
</feature>
<evidence type="ECO:0000256" key="5">
    <source>
        <dbReference type="ARBA" id="ARBA00023034"/>
    </source>
</evidence>
<evidence type="ECO:0000256" key="2">
    <source>
        <dbReference type="ARBA" id="ARBA00009150"/>
    </source>
</evidence>
<dbReference type="KEGG" id="pgr:PGTG_01067"/>
<feature type="compositionally biased region" description="Low complexity" evidence="8">
    <location>
        <begin position="1418"/>
        <end position="1434"/>
    </location>
</feature>
<feature type="region of interest" description="Disordered" evidence="8">
    <location>
        <begin position="1"/>
        <end position="42"/>
    </location>
</feature>
<feature type="compositionally biased region" description="Acidic residues" evidence="8">
    <location>
        <begin position="1542"/>
        <end position="1557"/>
    </location>
</feature>
<feature type="compositionally biased region" description="Basic and acidic residues" evidence="8">
    <location>
        <begin position="1169"/>
        <end position="1185"/>
    </location>
</feature>
<feature type="region of interest" description="Disordered" evidence="8">
    <location>
        <begin position="157"/>
        <end position="182"/>
    </location>
</feature>
<feature type="compositionally biased region" description="Polar residues" evidence="8">
    <location>
        <begin position="1259"/>
        <end position="1275"/>
    </location>
</feature>
<feature type="compositionally biased region" description="Polar residues" evidence="8">
    <location>
        <begin position="1338"/>
        <end position="1350"/>
    </location>
</feature>
<keyword evidence="11" id="KW-1185">Reference proteome</keyword>
<feature type="compositionally biased region" description="Pro residues" evidence="8">
    <location>
        <begin position="1399"/>
        <end position="1417"/>
    </location>
</feature>
<dbReference type="PANTHER" id="PTHR12965:SF0">
    <property type="entry name" value="VACUOLAR PROTEIN SORTING-ASSOCIATED PROTEIN 54"/>
    <property type="match status" value="1"/>
</dbReference>
<feature type="compositionally biased region" description="Polar residues" evidence="8">
    <location>
        <begin position="157"/>
        <end position="171"/>
    </location>
</feature>
<feature type="compositionally biased region" description="Polar residues" evidence="8">
    <location>
        <begin position="1"/>
        <end position="12"/>
    </location>
</feature>
<evidence type="ECO:0000259" key="9">
    <source>
        <dbReference type="Pfam" id="PF07928"/>
    </source>
</evidence>
<feature type="region of interest" description="Disordered" evidence="8">
    <location>
        <begin position="211"/>
        <end position="245"/>
    </location>
</feature>
<dbReference type="eggNOG" id="KOG2115">
    <property type="taxonomic scope" value="Eukaryota"/>
</dbReference>
<keyword evidence="5" id="KW-0333">Golgi apparatus</keyword>
<accession>E3JUL1</accession>
<evidence type="ECO:0000313" key="11">
    <source>
        <dbReference type="Proteomes" id="UP000008783"/>
    </source>
</evidence>
<dbReference type="FunCoup" id="E3JUL1">
    <property type="interactions" value="256"/>
</dbReference>
<dbReference type="Gene3D" id="6.10.250.860">
    <property type="match status" value="1"/>
</dbReference>
<evidence type="ECO:0000256" key="1">
    <source>
        <dbReference type="ARBA" id="ARBA00004601"/>
    </source>
</evidence>
<dbReference type="Proteomes" id="UP000008783">
    <property type="component" value="Unassembled WGS sequence"/>
</dbReference>
<feature type="compositionally biased region" description="Basic and acidic residues" evidence="8">
    <location>
        <begin position="1484"/>
        <end position="1526"/>
    </location>
</feature>
<dbReference type="HOGENOM" id="CLU_003094_2_0_1"/>
<evidence type="ECO:0000256" key="3">
    <source>
        <dbReference type="ARBA" id="ARBA00022448"/>
    </source>
</evidence>
<comment type="similarity">
    <text evidence="2">Belongs to the VPS54 family.</text>
</comment>
<dbReference type="InterPro" id="IPR039745">
    <property type="entry name" value="Vps54"/>
</dbReference>
<dbReference type="InParanoid" id="E3JUL1"/>
<feature type="compositionally biased region" description="Pro residues" evidence="8">
    <location>
        <begin position="1634"/>
        <end position="1644"/>
    </location>
</feature>
<organism evidence="10 11">
    <name type="scientific">Puccinia graminis f. sp. tritici (strain CRL 75-36-700-3 / race SCCL)</name>
    <name type="common">Black stem rust fungus</name>
    <dbReference type="NCBI Taxonomy" id="418459"/>
    <lineage>
        <taxon>Eukaryota</taxon>
        <taxon>Fungi</taxon>
        <taxon>Dikarya</taxon>
        <taxon>Basidiomycota</taxon>
        <taxon>Pucciniomycotina</taxon>
        <taxon>Pucciniomycetes</taxon>
        <taxon>Pucciniales</taxon>
        <taxon>Pucciniaceae</taxon>
        <taxon>Puccinia</taxon>
    </lineage>
</organism>
<feature type="region of interest" description="Disordered" evidence="8">
    <location>
        <begin position="458"/>
        <end position="486"/>
    </location>
</feature>
<feature type="region of interest" description="Disordered" evidence="8">
    <location>
        <begin position="1157"/>
        <end position="1299"/>
    </location>
</feature>
<dbReference type="GO" id="GO:0042147">
    <property type="term" value="P:retrograde transport, endosome to Golgi"/>
    <property type="evidence" value="ECO:0000318"/>
    <property type="project" value="GO_Central"/>
</dbReference>
<dbReference type="PANTHER" id="PTHR12965">
    <property type="entry name" value="VACUOLAR PROTEIN SORTING 54"/>
    <property type="match status" value="1"/>
</dbReference>
<dbReference type="GO" id="GO:0005829">
    <property type="term" value="C:cytosol"/>
    <property type="evidence" value="ECO:0007669"/>
    <property type="project" value="GOC"/>
</dbReference>
<feature type="compositionally biased region" description="Low complexity" evidence="8">
    <location>
        <begin position="466"/>
        <end position="480"/>
    </location>
</feature>
<feature type="coiled-coil region" evidence="7">
    <location>
        <begin position="293"/>
        <end position="320"/>
    </location>
</feature>
<dbReference type="GO" id="GO:0006896">
    <property type="term" value="P:Golgi to vacuole transport"/>
    <property type="evidence" value="ECO:0000318"/>
    <property type="project" value="GO_Central"/>
</dbReference>
<feature type="region of interest" description="Disordered" evidence="8">
    <location>
        <begin position="1311"/>
        <end position="1644"/>
    </location>
</feature>
<dbReference type="GO" id="GO:0015031">
    <property type="term" value="P:protein transport"/>
    <property type="evidence" value="ECO:0007669"/>
    <property type="project" value="UniProtKB-KW"/>
</dbReference>
<feature type="compositionally biased region" description="Polar residues" evidence="8">
    <location>
        <begin position="1435"/>
        <end position="1459"/>
    </location>
</feature>
<dbReference type="GeneID" id="10543616"/>
<feature type="compositionally biased region" description="Polar residues" evidence="8">
    <location>
        <begin position="1573"/>
        <end position="1594"/>
    </location>
</feature>
<reference key="1">
    <citation type="submission" date="2007-01" db="EMBL/GenBank/DDBJ databases">
        <title>The Genome Sequence of Puccinia graminis f. sp. tritici Strain CRL 75-36-700-3.</title>
        <authorList>
            <consortium name="The Broad Institute Genome Sequencing Platform"/>
            <person name="Birren B."/>
            <person name="Lander E."/>
            <person name="Galagan J."/>
            <person name="Nusbaum C."/>
            <person name="Devon K."/>
            <person name="Cuomo C."/>
            <person name="Jaffe D."/>
            <person name="Butler J."/>
            <person name="Alvarez P."/>
            <person name="Gnerre S."/>
            <person name="Grabherr M."/>
            <person name="Mauceli E."/>
            <person name="Brockman W."/>
            <person name="Young S."/>
            <person name="LaButti K."/>
            <person name="Sykes S."/>
            <person name="DeCaprio D."/>
            <person name="Crawford M."/>
            <person name="Koehrsen M."/>
            <person name="Engels R."/>
            <person name="Montgomery P."/>
            <person name="Pearson M."/>
            <person name="Howarth C."/>
            <person name="Larson L."/>
            <person name="White J."/>
            <person name="Zeng Q."/>
            <person name="Kodira C."/>
            <person name="Yandava C."/>
            <person name="Alvarado L."/>
            <person name="O'Leary S."/>
            <person name="Szabo L."/>
            <person name="Dean R."/>
            <person name="Schein J."/>
        </authorList>
    </citation>
    <scope>NUCLEOTIDE SEQUENCE</scope>
    <source>
        <strain>CRL 75-36-700-3</strain>
    </source>
</reference>
<sequence>MSTRPSIIRNNQNEIGNEMEDENENENENENGNDEGKPFIFDQNTHYHPNYPISTVMNQVSSQNITVAAFNAIRSSIPINLKPPPLSSFVKLPYGKQHSVLAPSNKRSAPSPIKLSRSPTIPLSDFDSYLEQVQVHYDRWQQNLATNSKAIKSLHPNHSTDLLVNPTNQSDHSSAQALHPSPSLPSLSSVPHVFFDQKFSLNDPLTFDLLTQQPSQSSPITSPTKSDLLDSTHPKPSTSSTSSNTDLTTDHILLDKLSHYLDLVELHLVQEISLRSSDFFSALGNLQALHAQTSSSVAQIEALKNQLDQLKQTVSDKALKIIRYGIRRRNITSIELALTKLNDVWQTVHGIEELIQSGEWQSALGLIQDLEQLWHSSTVLSSASSHQSTDSNQSSVPPPAPPIKLRLSKLKALAALPKRLSVFRSTISKALVAELSSILSHDLKINLAEFASSHSLDQPQSFDLKSPMSSPLSSSHPNGSQTRDRLKSLTQVRLKERVRSTFDGLVRAGGMDKALGAWKESVIKQIREIVKNALSDVIEGDLDDKDDSSDISQFNSKDKRNALSDKTISLARNLKALKHEDFLKIAEKTYRDLLGCIELVDTQSQALLELTEEFKTQTSPVTSDLPVDPPADSNPAINPSGLEPIATDADQSSTVSAIDVEAFSLKLNEVVQSSAELANARFAKVIGVRTEVHAQLSFTDFFAIFDASWRFVVQCEVISRRMIIALRGVMVNQAKAFLQSFHQNKITESAKIVEQEQWTPVEVPNQVQQIVNSIIRSAMEDPKSLVINRNLSNLPAEDEIAEPNSSTKLLEIEGTFYHPVSASLQTMKTLADYLQVVVNCSLLTTDLMGKIIEFLKAFNSRTCQVVLGAGAIRSAGLKNITAKHLALASQALSTMISLIPYIRECLRRHLNMKQAVMLVDFDKLKRDYQEHQNEVHAKLISIMADRLGVHKQTLEAMDWENIETTSSDQVLGPNAYLESLLKEVGTLHRVLGRYLSASTLQHILSQVFMSIHGALHEEFSKVELKSTQAKERLLRDAQYFSTKLVELKASEDCQASGKSLEELVQTRFFPKAGVPSINGNDLKGPDAAQYPLPPSPLAERSSNFRAKFRFLSPRGRAVDLSASLLAEVTNAATSPTSGEATRIVSPVGSVLEAEIDIDGSKPSDGSAIAHRDTSQERSEAVKDGSGEPDPSAQELPALQTNPSSAPRTPEPKDEVPAVAEPSSHEASVPSPSTSAASRPLKLSLSQRLAALASSRRGSQPSIVTSPLQSGLSTTPEPLASEDTHKNNETADSSASLLAGMTNAAISPTIGEAARTVSPGGSVVEAETNIDGSKPFDSSPITHQDTTQETSEGAKEASEQPVPSDPSAQELPVLETNPSSAPRTPEAKDEAPAGAEPSPHDPSVPVPPTAVAPRPPKPSLSQRLAALASSRRGSQPSIVTSAPQTDLSSTPEALTSEPTSKNIETIEKNNETIEEDSEAIGKNNETIDKNDETIEKNDETIDKNNETIDKNDETIKLLKEKEKEARNAEANPGLLDPVNSKGEDEDEGDDGIETEEVNLIDNSLISVHEESKIEANSSSDFPTDSHENPSATSDPSGLIPTAPPPPPPPPAPLLPPAPRIPLNQRLAALASSRRNPPPPPSESLS</sequence>
<evidence type="ECO:0000256" key="4">
    <source>
        <dbReference type="ARBA" id="ARBA00022927"/>
    </source>
</evidence>
<dbReference type="EMBL" id="DS178264">
    <property type="protein sequence ID" value="EFP75736.2"/>
    <property type="molecule type" value="Genomic_DNA"/>
</dbReference>
<feature type="domain" description="Vacuolar protein sorting-associated protein 54 C-terminal" evidence="9">
    <location>
        <begin position="817"/>
        <end position="946"/>
    </location>
</feature>
<feature type="compositionally biased region" description="Acidic residues" evidence="8">
    <location>
        <begin position="17"/>
        <end position="33"/>
    </location>
</feature>
<protein>
    <recommendedName>
        <fullName evidence="9">Vacuolar protein sorting-associated protein 54 C-terminal domain-containing protein</fullName>
    </recommendedName>
</protein>
<name>E3JUL1_PUCGT</name>